<gene>
    <name evidence="2" type="ORF">ABIF29_006182</name>
</gene>
<dbReference type="InterPro" id="IPR003346">
    <property type="entry name" value="Transposase_20"/>
</dbReference>
<evidence type="ECO:0000313" key="2">
    <source>
        <dbReference type="EMBL" id="MEY9319383.1"/>
    </source>
</evidence>
<dbReference type="PANTHER" id="PTHR33055">
    <property type="entry name" value="TRANSPOSASE FOR INSERTION SEQUENCE ELEMENT IS1111A"/>
    <property type="match status" value="1"/>
</dbReference>
<reference evidence="2 3" key="1">
    <citation type="submission" date="2024-07" db="EMBL/GenBank/DDBJ databases">
        <title>Genomic Encyclopedia of Type Strains, Phase V (KMG-V): Genome sequencing to study the core and pangenomes of soil and plant-associated prokaryotes.</title>
        <authorList>
            <person name="Whitman W."/>
        </authorList>
    </citation>
    <scope>NUCLEOTIDE SEQUENCE [LARGE SCALE GENOMIC DNA]</scope>
    <source>
        <strain evidence="2 3">USDA 415</strain>
    </source>
</reference>
<organism evidence="2 3">
    <name type="scientific">Bradyrhizobium elkanii</name>
    <dbReference type="NCBI Taxonomy" id="29448"/>
    <lineage>
        <taxon>Bacteria</taxon>
        <taxon>Pseudomonadati</taxon>
        <taxon>Pseudomonadota</taxon>
        <taxon>Alphaproteobacteria</taxon>
        <taxon>Hyphomicrobiales</taxon>
        <taxon>Nitrobacteraceae</taxon>
        <taxon>Bradyrhizobium</taxon>
    </lineage>
</organism>
<dbReference type="InterPro" id="IPR047650">
    <property type="entry name" value="Transpos_IS110"/>
</dbReference>
<dbReference type="EMBL" id="JBGBZA010000002">
    <property type="protein sequence ID" value="MEY9319383.1"/>
    <property type="molecule type" value="Genomic_DNA"/>
</dbReference>
<accession>A0ABV4F8Z5</accession>
<keyword evidence="3" id="KW-1185">Reference proteome</keyword>
<dbReference type="Pfam" id="PF02371">
    <property type="entry name" value="Transposase_20"/>
    <property type="match status" value="1"/>
</dbReference>
<feature type="domain" description="Transposase IS116/IS110/IS902 C-terminal" evidence="1">
    <location>
        <begin position="109"/>
        <end position="188"/>
    </location>
</feature>
<protein>
    <submittedName>
        <fullName evidence="2">Transposase</fullName>
    </submittedName>
</protein>
<proteinExistence type="predicted"/>
<sequence length="195" mass="21935">MMRLGHYREVHVKSKASQILRTILIARRKFVDHMLAIEDTIRGLLKVHGLKLGLVHRARFATKVEALLAHAPELRLAIEPLLDVRNAMRVKKALLDRQLSQMARKDEVCRRLMTVSGVGPIVSLSFKATIDDHARFKDPRAAAAHLGLTPRAYQSGEIDPSGNICKCGDKLMRHALYEAANSHLRIAKKWSVLRA</sequence>
<dbReference type="RefSeq" id="WP_016848271.1">
    <property type="nucleotide sequence ID" value="NZ_JANUDQ010000001.1"/>
</dbReference>
<dbReference type="Proteomes" id="UP001565471">
    <property type="component" value="Unassembled WGS sequence"/>
</dbReference>
<dbReference type="PANTHER" id="PTHR33055:SF3">
    <property type="entry name" value="PUTATIVE TRANSPOSASE FOR IS117-RELATED"/>
    <property type="match status" value="1"/>
</dbReference>
<name>A0ABV4F8Z5_BRAEL</name>
<comment type="caution">
    <text evidence="2">The sequence shown here is derived from an EMBL/GenBank/DDBJ whole genome shotgun (WGS) entry which is preliminary data.</text>
</comment>
<evidence type="ECO:0000259" key="1">
    <source>
        <dbReference type="Pfam" id="PF02371"/>
    </source>
</evidence>
<evidence type="ECO:0000313" key="3">
    <source>
        <dbReference type="Proteomes" id="UP001565471"/>
    </source>
</evidence>